<protein>
    <submittedName>
        <fullName evidence="2">NACHT, LRR and PYD domains-containing protein 3-like</fullName>
    </submittedName>
</protein>
<accession>A0A4D9DSI1</accession>
<sequence>MRCTLLREGTCPRPWASPRDTSPGEALAFPFALFLGCLSPGAQVPAPACSCPFRPSEPPGELPVRKEGTGPEQRSQSLYYGGHGPPTPGHPLTGDRQDGVGSCDISPTPNRTGHGDRCPGLGSGSALSLGQGLEDHMPAEDVTTPSSLRGKPPAYACS</sequence>
<organism evidence="2 3">
    <name type="scientific">Platysternon megacephalum</name>
    <name type="common">big-headed turtle</name>
    <dbReference type="NCBI Taxonomy" id="55544"/>
    <lineage>
        <taxon>Eukaryota</taxon>
        <taxon>Metazoa</taxon>
        <taxon>Chordata</taxon>
        <taxon>Craniata</taxon>
        <taxon>Vertebrata</taxon>
        <taxon>Euteleostomi</taxon>
        <taxon>Archelosauria</taxon>
        <taxon>Testudinata</taxon>
        <taxon>Testudines</taxon>
        <taxon>Cryptodira</taxon>
        <taxon>Durocryptodira</taxon>
        <taxon>Testudinoidea</taxon>
        <taxon>Platysternidae</taxon>
        <taxon>Platysternon</taxon>
    </lineage>
</organism>
<comment type="caution">
    <text evidence="2">The sequence shown here is derived from an EMBL/GenBank/DDBJ whole genome shotgun (WGS) entry which is preliminary data.</text>
</comment>
<keyword evidence="3" id="KW-1185">Reference proteome</keyword>
<gene>
    <name evidence="2" type="ORF">DR999_PMT20362</name>
</gene>
<evidence type="ECO:0000313" key="3">
    <source>
        <dbReference type="Proteomes" id="UP000297703"/>
    </source>
</evidence>
<proteinExistence type="predicted"/>
<reference evidence="2 3" key="2">
    <citation type="submission" date="2019-04" db="EMBL/GenBank/DDBJ databases">
        <title>The genome sequence of big-headed turtle.</title>
        <authorList>
            <person name="Gong S."/>
        </authorList>
    </citation>
    <scope>NUCLEOTIDE SEQUENCE [LARGE SCALE GENOMIC DNA]</scope>
    <source>
        <strain evidence="2">DO16091913</strain>
        <tissue evidence="2">Muscle</tissue>
    </source>
</reference>
<dbReference type="AlphaFoldDB" id="A0A4D9DSI1"/>
<name>A0A4D9DSI1_9SAUR</name>
<dbReference type="EMBL" id="QXTE01000461">
    <property type="protein sequence ID" value="TFJ97783.1"/>
    <property type="molecule type" value="Genomic_DNA"/>
</dbReference>
<reference evidence="2 3" key="1">
    <citation type="submission" date="2019-04" db="EMBL/GenBank/DDBJ databases">
        <title>Draft genome of the big-headed turtle Platysternon megacephalum.</title>
        <authorList>
            <person name="Gong S."/>
        </authorList>
    </citation>
    <scope>NUCLEOTIDE SEQUENCE [LARGE SCALE GENOMIC DNA]</scope>
    <source>
        <strain evidence="2">DO16091913</strain>
        <tissue evidence="2">Muscle</tissue>
    </source>
</reference>
<feature type="region of interest" description="Disordered" evidence="1">
    <location>
        <begin position="51"/>
        <end position="158"/>
    </location>
</feature>
<evidence type="ECO:0000256" key="1">
    <source>
        <dbReference type="SAM" id="MobiDB-lite"/>
    </source>
</evidence>
<dbReference type="Proteomes" id="UP000297703">
    <property type="component" value="Unassembled WGS sequence"/>
</dbReference>
<evidence type="ECO:0000313" key="2">
    <source>
        <dbReference type="EMBL" id="TFJ97783.1"/>
    </source>
</evidence>